<dbReference type="VEuPathDB" id="VectorBase:LOC119164434"/>
<dbReference type="AlphaFoldDB" id="A0A6G5A7F9"/>
<name>A0A6G5A7F9_RHIMP</name>
<sequence>MITLFQTFAVLFVQLFLPSHGTIAVANKYERNKACLKPPTKENCTTVEYKWSFLEGLNGCYQNNVCSDHINNFEDKFKCARACPPLWRPLPPSKKVTCSDWLRGKPCYRFWFAYYPDIYGFFWPYMFYTGCREWKNKLYVYDPRVKTCQEIRSCLSCEGV</sequence>
<keyword evidence="1" id="KW-0732">Signal</keyword>
<reference evidence="2" key="1">
    <citation type="submission" date="2020-03" db="EMBL/GenBank/DDBJ databases">
        <title>A transcriptome and proteome of the tick Rhipicephalus microplus shaped by the genetic composition of its hosts and developmental stage.</title>
        <authorList>
            <person name="Garcia G.R."/>
            <person name="Ribeiro J.M.C."/>
            <person name="Maruyama S.R."/>
            <person name="Gardinasse L.G."/>
            <person name="Nelson K."/>
            <person name="Ferreira B.R."/>
            <person name="Andrade T.G."/>
            <person name="Santos I.K.F.M."/>
        </authorList>
    </citation>
    <scope>NUCLEOTIDE SEQUENCE</scope>
    <source>
        <strain evidence="2">NSGR</strain>
        <tissue evidence="2">Salivary glands</tissue>
    </source>
</reference>
<evidence type="ECO:0000256" key="1">
    <source>
        <dbReference type="SAM" id="SignalP"/>
    </source>
</evidence>
<dbReference type="OrthoDB" id="6505391at2759"/>
<dbReference type="EMBL" id="GIKN01004456">
    <property type="protein sequence ID" value="NIE46729.1"/>
    <property type="molecule type" value="Transcribed_RNA"/>
</dbReference>
<proteinExistence type="predicted"/>
<feature type="chain" id="PRO_5026055391" evidence="1">
    <location>
        <begin position="22"/>
        <end position="160"/>
    </location>
</feature>
<dbReference type="GO" id="GO:0004867">
    <property type="term" value="F:serine-type endopeptidase inhibitor activity"/>
    <property type="evidence" value="ECO:0007669"/>
    <property type="project" value="InterPro"/>
</dbReference>
<accession>A0A6G5A7F9</accession>
<feature type="signal peptide" evidence="1">
    <location>
        <begin position="1"/>
        <end position="21"/>
    </location>
</feature>
<organism evidence="2">
    <name type="scientific">Rhipicephalus microplus</name>
    <name type="common">Cattle tick</name>
    <name type="synonym">Boophilus microplus</name>
    <dbReference type="NCBI Taxonomy" id="6941"/>
    <lineage>
        <taxon>Eukaryota</taxon>
        <taxon>Metazoa</taxon>
        <taxon>Ecdysozoa</taxon>
        <taxon>Arthropoda</taxon>
        <taxon>Chelicerata</taxon>
        <taxon>Arachnida</taxon>
        <taxon>Acari</taxon>
        <taxon>Parasitiformes</taxon>
        <taxon>Ixodida</taxon>
        <taxon>Ixodoidea</taxon>
        <taxon>Ixodidae</taxon>
        <taxon>Rhipicephalinae</taxon>
        <taxon>Rhipicephalus</taxon>
        <taxon>Boophilus</taxon>
    </lineage>
</organism>
<dbReference type="SUPFAM" id="SSF57362">
    <property type="entry name" value="BPTI-like"/>
    <property type="match status" value="1"/>
</dbReference>
<dbReference type="InterPro" id="IPR036880">
    <property type="entry name" value="Kunitz_BPTI_sf"/>
</dbReference>
<evidence type="ECO:0000313" key="2">
    <source>
        <dbReference type="EMBL" id="NIE46729.1"/>
    </source>
</evidence>
<protein>
    <submittedName>
        <fullName evidence="2">Putative bovine pancreatic trypsin inhibitor</fullName>
    </submittedName>
</protein>